<evidence type="ECO:0000256" key="1">
    <source>
        <dbReference type="SAM" id="MobiDB-lite"/>
    </source>
</evidence>
<organism evidence="2 3">
    <name type="scientific">Stylosanthes scabra</name>
    <dbReference type="NCBI Taxonomy" id="79078"/>
    <lineage>
        <taxon>Eukaryota</taxon>
        <taxon>Viridiplantae</taxon>
        <taxon>Streptophyta</taxon>
        <taxon>Embryophyta</taxon>
        <taxon>Tracheophyta</taxon>
        <taxon>Spermatophyta</taxon>
        <taxon>Magnoliopsida</taxon>
        <taxon>eudicotyledons</taxon>
        <taxon>Gunneridae</taxon>
        <taxon>Pentapetalae</taxon>
        <taxon>rosids</taxon>
        <taxon>fabids</taxon>
        <taxon>Fabales</taxon>
        <taxon>Fabaceae</taxon>
        <taxon>Papilionoideae</taxon>
        <taxon>50 kb inversion clade</taxon>
        <taxon>dalbergioids sensu lato</taxon>
        <taxon>Dalbergieae</taxon>
        <taxon>Pterocarpus clade</taxon>
        <taxon>Stylosanthes</taxon>
    </lineage>
</organism>
<keyword evidence="3" id="KW-1185">Reference proteome</keyword>
<dbReference type="Proteomes" id="UP001341840">
    <property type="component" value="Unassembled WGS sequence"/>
</dbReference>
<name>A0ABU6WKV2_9FABA</name>
<feature type="compositionally biased region" description="Low complexity" evidence="1">
    <location>
        <begin position="64"/>
        <end position="73"/>
    </location>
</feature>
<proteinExistence type="predicted"/>
<feature type="region of interest" description="Disordered" evidence="1">
    <location>
        <begin position="1"/>
        <end position="36"/>
    </location>
</feature>
<gene>
    <name evidence="2" type="ORF">PIB30_059139</name>
</gene>
<feature type="region of interest" description="Disordered" evidence="1">
    <location>
        <begin position="53"/>
        <end position="73"/>
    </location>
</feature>
<sequence length="121" mass="12930">MPEYPPWFDPLPEPIIPDQPIPAAPPPSPKVIELSSDESSGAWIDQMMAEMYWTPSDSGGSGSSSGSSSSVSVVSDGFSSQLKLGRYMLHPSSGSATFACLTSKSSSLWALKEMSPSRRFI</sequence>
<reference evidence="2 3" key="1">
    <citation type="journal article" date="2023" name="Plants (Basel)">
        <title>Bridging the Gap: Combining Genomics and Transcriptomics Approaches to Understand Stylosanthes scabra, an Orphan Legume from the Brazilian Caatinga.</title>
        <authorList>
            <person name="Ferreira-Neto J.R.C."/>
            <person name="da Silva M.D."/>
            <person name="Binneck E."/>
            <person name="de Melo N.F."/>
            <person name="da Silva R.H."/>
            <person name="de Melo A.L.T.M."/>
            <person name="Pandolfi V."/>
            <person name="Bustamante F.O."/>
            <person name="Brasileiro-Vidal A.C."/>
            <person name="Benko-Iseppon A.M."/>
        </authorList>
    </citation>
    <scope>NUCLEOTIDE SEQUENCE [LARGE SCALE GENOMIC DNA]</scope>
    <source>
        <tissue evidence="2">Leaves</tissue>
    </source>
</reference>
<feature type="compositionally biased region" description="Pro residues" evidence="1">
    <location>
        <begin position="1"/>
        <end position="29"/>
    </location>
</feature>
<evidence type="ECO:0000313" key="2">
    <source>
        <dbReference type="EMBL" id="MED6185650.1"/>
    </source>
</evidence>
<protein>
    <submittedName>
        <fullName evidence="2">Uncharacterized protein</fullName>
    </submittedName>
</protein>
<comment type="caution">
    <text evidence="2">The sequence shown here is derived from an EMBL/GenBank/DDBJ whole genome shotgun (WGS) entry which is preliminary data.</text>
</comment>
<evidence type="ECO:0000313" key="3">
    <source>
        <dbReference type="Proteomes" id="UP001341840"/>
    </source>
</evidence>
<accession>A0ABU6WKV2</accession>
<dbReference type="EMBL" id="JASCZI010181748">
    <property type="protein sequence ID" value="MED6185650.1"/>
    <property type="molecule type" value="Genomic_DNA"/>
</dbReference>